<dbReference type="InterPro" id="IPR004358">
    <property type="entry name" value="Sig_transdc_His_kin-like_C"/>
</dbReference>
<dbReference type="InterPro" id="IPR005467">
    <property type="entry name" value="His_kinase_dom"/>
</dbReference>
<reference evidence="15 16" key="1">
    <citation type="submission" date="2018-12" db="EMBL/GenBank/DDBJ databases">
        <title>Bacillus ochoae sp. nov., Paenibacillus whitsoniae sp. nov., Paenibacillus spiritus sp. nov. Isolated from the Mars Exploration Rover during spacecraft assembly.</title>
        <authorList>
            <person name="Seuylemezian A."/>
            <person name="Vaishampayan P."/>
        </authorList>
    </citation>
    <scope>NUCLEOTIDE SEQUENCE [LARGE SCALE GENOMIC DNA]</scope>
    <source>
        <strain evidence="15 16">MER 54</strain>
    </source>
</reference>
<dbReference type="GO" id="GO:0005886">
    <property type="term" value="C:plasma membrane"/>
    <property type="evidence" value="ECO:0007669"/>
    <property type="project" value="UniProtKB-SubCell"/>
</dbReference>
<dbReference type="Proteomes" id="UP000276128">
    <property type="component" value="Unassembled WGS sequence"/>
</dbReference>
<dbReference type="SMART" id="SM00387">
    <property type="entry name" value="HATPase_c"/>
    <property type="match status" value="1"/>
</dbReference>
<evidence type="ECO:0000256" key="6">
    <source>
        <dbReference type="ARBA" id="ARBA00022679"/>
    </source>
</evidence>
<evidence type="ECO:0000256" key="3">
    <source>
        <dbReference type="ARBA" id="ARBA00012438"/>
    </source>
</evidence>
<accession>A0A430J6A5</accession>
<dbReference type="Gene3D" id="6.10.340.10">
    <property type="match status" value="1"/>
</dbReference>
<keyword evidence="5" id="KW-0597">Phosphoprotein</keyword>
<dbReference type="SMART" id="SM00304">
    <property type="entry name" value="HAMP"/>
    <property type="match status" value="1"/>
</dbReference>
<dbReference type="PROSITE" id="PS50109">
    <property type="entry name" value="HIS_KIN"/>
    <property type="match status" value="1"/>
</dbReference>
<dbReference type="PROSITE" id="PS50885">
    <property type="entry name" value="HAMP"/>
    <property type="match status" value="1"/>
</dbReference>
<evidence type="ECO:0000256" key="8">
    <source>
        <dbReference type="ARBA" id="ARBA00022777"/>
    </source>
</evidence>
<dbReference type="SUPFAM" id="SSF158472">
    <property type="entry name" value="HAMP domain-like"/>
    <property type="match status" value="1"/>
</dbReference>
<keyword evidence="9" id="KW-0067">ATP-binding</keyword>
<evidence type="ECO:0000256" key="5">
    <source>
        <dbReference type="ARBA" id="ARBA00022553"/>
    </source>
</evidence>
<sequence length="609" mass="68182">MRALSKLSPSGWFRNLLIRHKIMFIYVPLIFIPLLVLGVVSNQMYTNAIIKKTIKNVTDNSSLIITRINGMLTNVEGCANMLTINLNRVLVDEVLTSGASENNLQLYTQITNQLSYAMLVFPDVQSAAFIDSSHKVYGSNFLMERNTADMLASDLLTQIDASNGTNLWFPIQKRNYLTASPDDAVLTLGKRIVNINTGQKLGLLVLNLKESSISAIYRTIGSIQDGSYLIADGRGLVMSSQHPQELLQEVQDPELRAWIAASDNTSDLATFENGANVVVSSELPRFGWKLVSIAPLHSLTADTRKITVLILLIGGLCLLFAVLGATVLSKLIAKPIMGLTKHMKKVKEGNLELEFPVNSEDELGMLSSGFNAMIRRIQELLTRINFEQKKKREYELALIQAQIKPHFLYNTLDVIYTLSEMGRARDVQRTTKALADFYRVALSKGRETITIAEEIRNVKDYLSIQRIRYSDVFNYELDIENAVLDGLIPKLTIQPLVENAIYHGLKTKGCFGHLHVSGTVEAGKIKITVHDDGVGMPPERLQQLQRTIEAEQEGIGFGLRNVCNRVKLYFGEEYGLEISSEREAGTRVILWLPNWNEEGEPHAENTDRR</sequence>
<comment type="caution">
    <text evidence="15">The sequence shown here is derived from an EMBL/GenBank/DDBJ whole genome shotgun (WGS) entry which is preliminary data.</text>
</comment>
<feature type="domain" description="HAMP" evidence="14">
    <location>
        <begin position="330"/>
        <end position="382"/>
    </location>
</feature>
<comment type="subcellular location">
    <subcellularLocation>
        <location evidence="2">Cell membrane</location>
        <topology evidence="2">Multi-pass membrane protein</topology>
    </subcellularLocation>
</comment>
<proteinExistence type="predicted"/>
<keyword evidence="10" id="KW-0902">Two-component regulatory system</keyword>
<dbReference type="InterPro" id="IPR010559">
    <property type="entry name" value="Sig_transdc_His_kin_internal"/>
</dbReference>
<keyword evidence="12" id="KW-0812">Transmembrane</keyword>
<dbReference type="Pfam" id="PF00672">
    <property type="entry name" value="HAMP"/>
    <property type="match status" value="1"/>
</dbReference>
<evidence type="ECO:0000256" key="12">
    <source>
        <dbReference type="SAM" id="Phobius"/>
    </source>
</evidence>
<dbReference type="InterPro" id="IPR003660">
    <property type="entry name" value="HAMP_dom"/>
</dbReference>
<evidence type="ECO:0000259" key="14">
    <source>
        <dbReference type="PROSITE" id="PS50885"/>
    </source>
</evidence>
<evidence type="ECO:0000256" key="2">
    <source>
        <dbReference type="ARBA" id="ARBA00004651"/>
    </source>
</evidence>
<dbReference type="GO" id="GO:0000155">
    <property type="term" value="F:phosphorelay sensor kinase activity"/>
    <property type="evidence" value="ECO:0007669"/>
    <property type="project" value="InterPro"/>
</dbReference>
<keyword evidence="7" id="KW-0547">Nucleotide-binding</keyword>
<dbReference type="InterPro" id="IPR003594">
    <property type="entry name" value="HATPase_dom"/>
</dbReference>
<dbReference type="EMBL" id="RXHU01000094">
    <property type="protein sequence ID" value="RTE04254.1"/>
    <property type="molecule type" value="Genomic_DNA"/>
</dbReference>
<comment type="catalytic activity">
    <reaction evidence="1">
        <text>ATP + protein L-histidine = ADP + protein N-phospho-L-histidine.</text>
        <dbReference type="EC" id="2.7.13.3"/>
    </reaction>
</comment>
<keyword evidence="6" id="KW-0808">Transferase</keyword>
<evidence type="ECO:0000256" key="9">
    <source>
        <dbReference type="ARBA" id="ARBA00022840"/>
    </source>
</evidence>
<evidence type="ECO:0000313" key="15">
    <source>
        <dbReference type="EMBL" id="RTE04254.1"/>
    </source>
</evidence>
<keyword evidence="4" id="KW-1003">Cell membrane</keyword>
<evidence type="ECO:0000313" key="16">
    <source>
        <dbReference type="Proteomes" id="UP000276128"/>
    </source>
</evidence>
<dbReference type="GO" id="GO:0005524">
    <property type="term" value="F:ATP binding"/>
    <property type="evidence" value="ECO:0007669"/>
    <property type="project" value="UniProtKB-KW"/>
</dbReference>
<evidence type="ECO:0000256" key="10">
    <source>
        <dbReference type="ARBA" id="ARBA00023012"/>
    </source>
</evidence>
<keyword evidence="12" id="KW-1133">Transmembrane helix</keyword>
<dbReference type="PANTHER" id="PTHR34220:SF7">
    <property type="entry name" value="SENSOR HISTIDINE KINASE YPDA"/>
    <property type="match status" value="1"/>
</dbReference>
<keyword evidence="8 15" id="KW-0418">Kinase</keyword>
<feature type="transmembrane region" description="Helical" evidence="12">
    <location>
        <begin position="21"/>
        <end position="40"/>
    </location>
</feature>
<keyword evidence="11 12" id="KW-0472">Membrane</keyword>
<organism evidence="15 16">
    <name type="scientific">Paenibacillus whitsoniae</name>
    <dbReference type="NCBI Taxonomy" id="2496558"/>
    <lineage>
        <taxon>Bacteria</taxon>
        <taxon>Bacillati</taxon>
        <taxon>Bacillota</taxon>
        <taxon>Bacilli</taxon>
        <taxon>Bacillales</taxon>
        <taxon>Paenibacillaceae</taxon>
        <taxon>Paenibacillus</taxon>
    </lineage>
</organism>
<evidence type="ECO:0000256" key="4">
    <source>
        <dbReference type="ARBA" id="ARBA00022475"/>
    </source>
</evidence>
<dbReference type="OrthoDB" id="9809348at2"/>
<name>A0A430J6A5_9BACL</name>
<dbReference type="PANTHER" id="PTHR34220">
    <property type="entry name" value="SENSOR HISTIDINE KINASE YPDA"/>
    <property type="match status" value="1"/>
</dbReference>
<dbReference type="InterPro" id="IPR036890">
    <property type="entry name" value="HATPase_C_sf"/>
</dbReference>
<feature type="transmembrane region" description="Helical" evidence="12">
    <location>
        <begin position="308"/>
        <end position="333"/>
    </location>
</feature>
<dbReference type="SUPFAM" id="SSF55874">
    <property type="entry name" value="ATPase domain of HSP90 chaperone/DNA topoisomerase II/histidine kinase"/>
    <property type="match status" value="1"/>
</dbReference>
<dbReference type="AlphaFoldDB" id="A0A430J6A5"/>
<evidence type="ECO:0000256" key="11">
    <source>
        <dbReference type="ARBA" id="ARBA00023136"/>
    </source>
</evidence>
<evidence type="ECO:0000259" key="13">
    <source>
        <dbReference type="PROSITE" id="PS50109"/>
    </source>
</evidence>
<dbReference type="RefSeq" id="WP_126144316.1">
    <property type="nucleotide sequence ID" value="NZ_RXHU01000094.1"/>
</dbReference>
<dbReference type="Gene3D" id="3.30.565.10">
    <property type="entry name" value="Histidine kinase-like ATPase, C-terminal domain"/>
    <property type="match status" value="1"/>
</dbReference>
<dbReference type="Pfam" id="PF06580">
    <property type="entry name" value="His_kinase"/>
    <property type="match status" value="1"/>
</dbReference>
<gene>
    <name evidence="15" type="ORF">EJQ19_26910</name>
</gene>
<dbReference type="InterPro" id="IPR050640">
    <property type="entry name" value="Bact_2-comp_sensor_kinase"/>
</dbReference>
<evidence type="ECO:0000256" key="7">
    <source>
        <dbReference type="ARBA" id="ARBA00022741"/>
    </source>
</evidence>
<feature type="domain" description="Histidine kinase" evidence="13">
    <location>
        <begin position="493"/>
        <end position="596"/>
    </location>
</feature>
<dbReference type="CDD" id="cd06225">
    <property type="entry name" value="HAMP"/>
    <property type="match status" value="1"/>
</dbReference>
<protein>
    <recommendedName>
        <fullName evidence="3">histidine kinase</fullName>
        <ecNumber evidence="3">2.7.13.3</ecNumber>
    </recommendedName>
</protein>
<keyword evidence="16" id="KW-1185">Reference proteome</keyword>
<dbReference type="PRINTS" id="PR00344">
    <property type="entry name" value="BCTRLSENSOR"/>
</dbReference>
<dbReference type="EC" id="2.7.13.3" evidence="3"/>
<evidence type="ECO:0000256" key="1">
    <source>
        <dbReference type="ARBA" id="ARBA00000085"/>
    </source>
</evidence>
<dbReference type="Pfam" id="PF02518">
    <property type="entry name" value="HATPase_c"/>
    <property type="match status" value="1"/>
</dbReference>